<comment type="caution">
    <text evidence="3">The sequence shown here is derived from an EMBL/GenBank/DDBJ whole genome shotgun (WGS) entry which is preliminary data.</text>
</comment>
<dbReference type="PANTHER" id="PTHR28532:SF1">
    <property type="entry name" value="ORAL CANCER OVEREXPRESSED 1"/>
    <property type="match status" value="1"/>
</dbReference>
<evidence type="ECO:0000259" key="2">
    <source>
        <dbReference type="Pfam" id="PF09811"/>
    </source>
</evidence>
<keyword evidence="4" id="KW-1185">Reference proteome</keyword>
<feature type="domain" description="Essential protein Yae1 N-terminal" evidence="2">
    <location>
        <begin position="19"/>
        <end position="57"/>
    </location>
</feature>
<accession>A0A8H6S970</accession>
<proteinExistence type="inferred from homology"/>
<dbReference type="RefSeq" id="XP_037216516.1">
    <property type="nucleotide sequence ID" value="XM_037367122.1"/>
</dbReference>
<evidence type="ECO:0000256" key="1">
    <source>
        <dbReference type="ARBA" id="ARBA00038090"/>
    </source>
</evidence>
<evidence type="ECO:0000313" key="4">
    <source>
        <dbReference type="Proteomes" id="UP000636479"/>
    </source>
</evidence>
<dbReference type="InterPro" id="IPR019191">
    <property type="entry name" value="Essential_protein_Yae1_N"/>
</dbReference>
<comment type="similarity">
    <text evidence="1">Belongs to the LTO1 family.</text>
</comment>
<protein>
    <submittedName>
        <fullName evidence="3">DUF1715-domain-containing protein</fullName>
    </submittedName>
</protein>
<dbReference type="GeneID" id="59349638"/>
<dbReference type="EMBL" id="JACAZF010000009">
    <property type="protein sequence ID" value="KAF7295153.1"/>
    <property type="molecule type" value="Genomic_DNA"/>
</dbReference>
<name>A0A8H6S970_9AGAR</name>
<reference evidence="3" key="1">
    <citation type="submission" date="2020-05" db="EMBL/GenBank/DDBJ databases">
        <title>Mycena genomes resolve the evolution of fungal bioluminescence.</title>
        <authorList>
            <person name="Tsai I.J."/>
        </authorList>
    </citation>
    <scope>NUCLEOTIDE SEQUENCE</scope>
    <source>
        <strain evidence="3">171206Taipei</strain>
    </source>
</reference>
<dbReference type="PANTHER" id="PTHR28532">
    <property type="entry name" value="GEO13458P1"/>
    <property type="match status" value="1"/>
</dbReference>
<organism evidence="3 4">
    <name type="scientific">Mycena indigotica</name>
    <dbReference type="NCBI Taxonomy" id="2126181"/>
    <lineage>
        <taxon>Eukaryota</taxon>
        <taxon>Fungi</taxon>
        <taxon>Dikarya</taxon>
        <taxon>Basidiomycota</taxon>
        <taxon>Agaricomycotina</taxon>
        <taxon>Agaricomycetes</taxon>
        <taxon>Agaricomycetidae</taxon>
        <taxon>Agaricales</taxon>
        <taxon>Marasmiineae</taxon>
        <taxon>Mycenaceae</taxon>
        <taxon>Mycena</taxon>
    </lineage>
</organism>
<sequence length="140" mass="15954">MEFDLEALVNVEATFYDAGYKDGHAHGRIHGLIEGRALGREKGYEMWEELAFYQGFARTWLAIYPRNDDRTAHHIRHLLELLAQFPQVNPSATDSELDILKLSRQISSRYRALCASLGVKASREAPSVWKLENAAQTMSF</sequence>
<dbReference type="Pfam" id="PF09811">
    <property type="entry name" value="Yae1_N"/>
    <property type="match status" value="1"/>
</dbReference>
<evidence type="ECO:0000313" key="3">
    <source>
        <dbReference type="EMBL" id="KAF7295153.1"/>
    </source>
</evidence>
<dbReference type="InterPro" id="IPR052436">
    <property type="entry name" value="LTO1_adapter"/>
</dbReference>
<dbReference type="AlphaFoldDB" id="A0A8H6S970"/>
<gene>
    <name evidence="3" type="ORF">MIND_01054000</name>
</gene>
<dbReference type="OrthoDB" id="48036at2759"/>
<dbReference type="Proteomes" id="UP000636479">
    <property type="component" value="Unassembled WGS sequence"/>
</dbReference>